<dbReference type="InterPro" id="IPR013103">
    <property type="entry name" value="RVT_2"/>
</dbReference>
<dbReference type="PANTHER" id="PTHR11439:SF463">
    <property type="entry name" value="REVERSE TRANSCRIPTASE TY1_COPIA-TYPE DOMAIN-CONTAINING PROTEIN"/>
    <property type="match status" value="1"/>
</dbReference>
<accession>A0A9Q3IZI1</accession>
<evidence type="ECO:0000313" key="3">
    <source>
        <dbReference type="Proteomes" id="UP000765509"/>
    </source>
</evidence>
<evidence type="ECO:0000259" key="1">
    <source>
        <dbReference type="Pfam" id="PF07727"/>
    </source>
</evidence>
<gene>
    <name evidence="2" type="ORF">O181_092968</name>
</gene>
<sequence length="295" mass="33907">AIYGLKQASLAWYNRLKDWLQSVGFNACKLDPCVFYRKEPDALCIYVHVGDIAIFGTNIQLFKEQINKEFNIKDIGPSDLLLGVKIQQQDDCITLDQQHSVDSLLDLYGMQHCKTVSTPLVPNEYLSPETDDERRIFEELGINFRRAVGSINYLSTPTQQDLSHAVSSLSQYLEKHCIQDWKAFLHILKYLRGTQELGLYYGRQCNPGLIAFTNADWGNCQITQRSTSGYLEKLHGCLIFWKTRKQPLVSIYTAEAEHKSLCDLTSELLWFCQWCQEAGIFHFNSAITIWEDNKS</sequence>
<dbReference type="PANTHER" id="PTHR11439">
    <property type="entry name" value="GAG-POL-RELATED RETROTRANSPOSON"/>
    <property type="match status" value="1"/>
</dbReference>
<proteinExistence type="predicted"/>
<comment type="caution">
    <text evidence="2">The sequence shown here is derived from an EMBL/GenBank/DDBJ whole genome shotgun (WGS) entry which is preliminary data.</text>
</comment>
<organism evidence="2 3">
    <name type="scientific">Austropuccinia psidii MF-1</name>
    <dbReference type="NCBI Taxonomy" id="1389203"/>
    <lineage>
        <taxon>Eukaryota</taxon>
        <taxon>Fungi</taxon>
        <taxon>Dikarya</taxon>
        <taxon>Basidiomycota</taxon>
        <taxon>Pucciniomycotina</taxon>
        <taxon>Pucciniomycetes</taxon>
        <taxon>Pucciniales</taxon>
        <taxon>Sphaerophragmiaceae</taxon>
        <taxon>Austropuccinia</taxon>
    </lineage>
</organism>
<feature type="domain" description="Reverse transcriptase Ty1/copia-type" evidence="1">
    <location>
        <begin position="1"/>
        <end position="121"/>
    </location>
</feature>
<dbReference type="CDD" id="cd09272">
    <property type="entry name" value="RNase_HI_RT_Ty1"/>
    <property type="match status" value="1"/>
</dbReference>
<reference evidence="2" key="1">
    <citation type="submission" date="2021-03" db="EMBL/GenBank/DDBJ databases">
        <title>Draft genome sequence of rust myrtle Austropuccinia psidii MF-1, a brazilian biotype.</title>
        <authorList>
            <person name="Quecine M.C."/>
            <person name="Pachon D.M.R."/>
            <person name="Bonatelli M.L."/>
            <person name="Correr F.H."/>
            <person name="Franceschini L.M."/>
            <person name="Leite T.F."/>
            <person name="Margarido G.R.A."/>
            <person name="Almeida C.A."/>
            <person name="Ferrarezi J.A."/>
            <person name="Labate C.A."/>
        </authorList>
    </citation>
    <scope>NUCLEOTIDE SEQUENCE</scope>
    <source>
        <strain evidence="2">MF-1</strain>
    </source>
</reference>
<keyword evidence="3" id="KW-1185">Reference proteome</keyword>
<dbReference type="InterPro" id="IPR043502">
    <property type="entry name" value="DNA/RNA_pol_sf"/>
</dbReference>
<dbReference type="SUPFAM" id="SSF56672">
    <property type="entry name" value="DNA/RNA polymerases"/>
    <property type="match status" value="1"/>
</dbReference>
<feature type="non-terminal residue" evidence="2">
    <location>
        <position position="1"/>
    </location>
</feature>
<evidence type="ECO:0000313" key="2">
    <source>
        <dbReference type="EMBL" id="MBW0553253.1"/>
    </source>
</evidence>
<dbReference type="Pfam" id="PF07727">
    <property type="entry name" value="RVT_2"/>
    <property type="match status" value="1"/>
</dbReference>
<dbReference type="OrthoDB" id="1931024at2759"/>
<dbReference type="AlphaFoldDB" id="A0A9Q3IZI1"/>
<dbReference type="Proteomes" id="UP000765509">
    <property type="component" value="Unassembled WGS sequence"/>
</dbReference>
<name>A0A9Q3IZI1_9BASI</name>
<dbReference type="EMBL" id="AVOT02059603">
    <property type="protein sequence ID" value="MBW0553253.1"/>
    <property type="molecule type" value="Genomic_DNA"/>
</dbReference>
<protein>
    <recommendedName>
        <fullName evidence="1">Reverse transcriptase Ty1/copia-type domain-containing protein</fullName>
    </recommendedName>
</protein>